<comment type="caution">
    <text evidence="2">The sequence shown here is derived from an EMBL/GenBank/DDBJ whole genome shotgun (WGS) entry which is preliminary data.</text>
</comment>
<dbReference type="Gene3D" id="3.90.550.10">
    <property type="entry name" value="Spore Coat Polysaccharide Biosynthesis Protein SpsA, Chain A"/>
    <property type="match status" value="1"/>
</dbReference>
<evidence type="ECO:0000313" key="3">
    <source>
        <dbReference type="Proteomes" id="UP000662088"/>
    </source>
</evidence>
<dbReference type="SUPFAM" id="SSF53448">
    <property type="entry name" value="Nucleotide-diphospho-sugar transferases"/>
    <property type="match status" value="1"/>
</dbReference>
<evidence type="ECO:0000313" key="2">
    <source>
        <dbReference type="EMBL" id="MBC5639021.1"/>
    </source>
</evidence>
<dbReference type="InterPro" id="IPR001173">
    <property type="entry name" value="Glyco_trans_2-like"/>
</dbReference>
<proteinExistence type="predicted"/>
<dbReference type="Pfam" id="PF00535">
    <property type="entry name" value="Glycos_transf_2"/>
    <property type="match status" value="1"/>
</dbReference>
<reference evidence="2" key="1">
    <citation type="submission" date="2020-08" db="EMBL/GenBank/DDBJ databases">
        <title>Genome public.</title>
        <authorList>
            <person name="Liu C."/>
            <person name="Sun Q."/>
        </authorList>
    </citation>
    <scope>NUCLEOTIDE SEQUENCE</scope>
    <source>
        <strain evidence="2">NSJ-42</strain>
    </source>
</reference>
<dbReference type="InterPro" id="IPR029044">
    <property type="entry name" value="Nucleotide-diphossugar_trans"/>
</dbReference>
<dbReference type="Proteomes" id="UP000662088">
    <property type="component" value="Unassembled WGS sequence"/>
</dbReference>
<sequence>MSVTVICPLYKSKQYINSLHKSLLMQEDIDLKVIKYILTDTGDGVDKIVNDLEKAELTIISISDFSHSLTREKAAMESDSDIIVFITQDIIIKDKKWLYKLCKPIYEGKCEAAFSRQICDNQSIEKYTRINNYPKESRIVSKKDTERLGIVTFFFSDAASAVKRDIYVKLNGYDGKDLLTNEDMYLAYKLINNGYKIMYNSEAEVIHSHDYKFNELFKRYFDQGAFLSDNAYLTQYGTSGSAFKLLKVVAVESLKDKNFKVFFNIIPNFSARFLGDRFGKRYKKLSLEKVKKYSGNIGYWNRMENNLNKKR</sequence>
<name>A0A8I0A7J3_9CLOT</name>
<feature type="domain" description="Glycosyltransferase 2-like" evidence="1">
    <location>
        <begin position="4"/>
        <end position="167"/>
    </location>
</feature>
<dbReference type="PANTHER" id="PTHR43685:SF13">
    <property type="entry name" value="O ANTIGEN BIOSYNTHESIS RHAMNOSYLTRANSFERASE RFBN"/>
    <property type="match status" value="1"/>
</dbReference>
<dbReference type="EMBL" id="JACOOQ010000001">
    <property type="protein sequence ID" value="MBC5639021.1"/>
    <property type="molecule type" value="Genomic_DNA"/>
</dbReference>
<gene>
    <name evidence="2" type="ORF">H8R92_00975</name>
</gene>
<protein>
    <submittedName>
        <fullName evidence="2">Glycosyltransferase</fullName>
    </submittedName>
</protein>
<dbReference type="PANTHER" id="PTHR43685">
    <property type="entry name" value="GLYCOSYLTRANSFERASE"/>
    <property type="match status" value="1"/>
</dbReference>
<dbReference type="InterPro" id="IPR050834">
    <property type="entry name" value="Glycosyltransf_2"/>
</dbReference>
<dbReference type="GO" id="GO:0044010">
    <property type="term" value="P:single-species biofilm formation"/>
    <property type="evidence" value="ECO:0007669"/>
    <property type="project" value="TreeGrafter"/>
</dbReference>
<organism evidence="2 3">
    <name type="scientific">Clostridium lentum</name>
    <dbReference type="NCBI Taxonomy" id="2763037"/>
    <lineage>
        <taxon>Bacteria</taxon>
        <taxon>Bacillati</taxon>
        <taxon>Bacillota</taxon>
        <taxon>Clostridia</taxon>
        <taxon>Eubacteriales</taxon>
        <taxon>Clostridiaceae</taxon>
        <taxon>Clostridium</taxon>
    </lineage>
</organism>
<keyword evidence="2" id="KW-0808">Transferase</keyword>
<dbReference type="GO" id="GO:0016740">
    <property type="term" value="F:transferase activity"/>
    <property type="evidence" value="ECO:0007669"/>
    <property type="project" value="UniProtKB-KW"/>
</dbReference>
<keyword evidence="3" id="KW-1185">Reference proteome</keyword>
<accession>A0A8I0A7J3</accession>
<dbReference type="AlphaFoldDB" id="A0A8I0A7J3"/>
<evidence type="ECO:0000259" key="1">
    <source>
        <dbReference type="Pfam" id="PF00535"/>
    </source>
</evidence>
<dbReference type="RefSeq" id="WP_186834442.1">
    <property type="nucleotide sequence ID" value="NZ_JACOOQ010000001.1"/>
</dbReference>